<evidence type="ECO:0000313" key="4">
    <source>
        <dbReference type="Proteomes" id="UP000618931"/>
    </source>
</evidence>
<reference evidence="3 4" key="1">
    <citation type="submission" date="2020-11" db="EMBL/GenBank/DDBJ databases">
        <authorList>
            <person name="Kim M.K."/>
        </authorList>
    </citation>
    <scope>NUCLEOTIDE SEQUENCE [LARGE SCALE GENOMIC DNA]</scope>
    <source>
        <strain evidence="3 4">BT662</strain>
    </source>
</reference>
<comment type="similarity">
    <text evidence="1">Belongs to the myoviridae tail sheath protein family.</text>
</comment>
<dbReference type="PANTHER" id="PTHR35861">
    <property type="match status" value="1"/>
</dbReference>
<gene>
    <name evidence="3" type="ORF">I2H31_16295</name>
</gene>
<dbReference type="Gene3D" id="3.40.50.11780">
    <property type="match status" value="1"/>
</dbReference>
<sequence length="549" mass="60314">MAAPYTTPGVYIVEKNAFPNSVVQVETALPVFIGFTQKATYNGKDLTNIPTRVDSLKQFEDYFGTGFVQKFTLADYAANDNPMIEASKIGLLASPGKMYQLVPAENDKLYYLYNAIRLFYINGGSTCYILSIGNYATDLTKDLFINAIGTLVYEQDPTMLLCPDALRLDNDGDYNDVMTAMLAHCANVQSRIAMFDVREGAVTKVDDITDKVLAFRTGVGQNFLNYGVAYFPWVNTSVIADTDLSFYNLDAASLTLLRGLLNPLDADLKAGTTRPAGTEEMKVPELALEPDPLKAQNIFDVAALLLVDSNVPTPDPAPEGYSHAQAVVDKRRAIDNSLRTLYPDYKLIIKAMTTYLNTMPVSAAMAGVYTAVDSSRGVWKAPANWSLNAVVSPTVSLSDKDQGRLNIDPTTGKSINVIRAFKGMGVMVWGARTLDGNSQDWRYINVRRTMIMIEQSVKLAAHAYVFEPNDANTWVTVKSAINSFLFNLWKQGALAGSVPDDAYQVLIGLGSTMTADDILDGYMNVTVLVSIVRPAEFIELTFQQQMQKS</sequence>
<dbReference type="Pfam" id="PF17482">
    <property type="entry name" value="Phage_sheath_1C"/>
    <property type="match status" value="1"/>
</dbReference>
<evidence type="ECO:0000256" key="1">
    <source>
        <dbReference type="ARBA" id="ARBA00008005"/>
    </source>
</evidence>
<proteinExistence type="inferred from homology"/>
<organism evidence="3 4">
    <name type="scientific">Hymenobacter ruricola</name>
    <dbReference type="NCBI Taxonomy" id="2791023"/>
    <lineage>
        <taxon>Bacteria</taxon>
        <taxon>Pseudomonadati</taxon>
        <taxon>Bacteroidota</taxon>
        <taxon>Cytophagia</taxon>
        <taxon>Cytophagales</taxon>
        <taxon>Hymenobacteraceae</taxon>
        <taxon>Hymenobacter</taxon>
    </lineage>
</organism>
<dbReference type="InterPro" id="IPR020287">
    <property type="entry name" value="Tail_sheath_C"/>
</dbReference>
<dbReference type="PANTHER" id="PTHR35861:SF1">
    <property type="entry name" value="PHAGE TAIL SHEATH PROTEIN"/>
    <property type="match status" value="1"/>
</dbReference>
<evidence type="ECO:0000259" key="2">
    <source>
        <dbReference type="Pfam" id="PF17482"/>
    </source>
</evidence>
<comment type="caution">
    <text evidence="3">The sequence shown here is derived from an EMBL/GenBank/DDBJ whole genome shotgun (WGS) entry which is preliminary data.</text>
</comment>
<name>A0ABS0I7D1_9BACT</name>
<feature type="domain" description="Tail sheath protein C-terminal" evidence="2">
    <location>
        <begin position="438"/>
        <end position="544"/>
    </location>
</feature>
<dbReference type="InterPro" id="IPR052042">
    <property type="entry name" value="Tail_sheath_structural"/>
</dbReference>
<keyword evidence="4" id="KW-1185">Reference proteome</keyword>
<protein>
    <submittedName>
        <fullName evidence="3">Phage tail sheath family protein</fullName>
    </submittedName>
</protein>
<accession>A0ABS0I7D1</accession>
<dbReference type="RefSeq" id="WP_196294110.1">
    <property type="nucleotide sequence ID" value="NZ_JADQDM010000008.1"/>
</dbReference>
<dbReference type="Proteomes" id="UP000618931">
    <property type="component" value="Unassembled WGS sequence"/>
</dbReference>
<evidence type="ECO:0000313" key="3">
    <source>
        <dbReference type="EMBL" id="MBF9222666.1"/>
    </source>
</evidence>
<dbReference type="EMBL" id="JADQDM010000008">
    <property type="protein sequence ID" value="MBF9222666.1"/>
    <property type="molecule type" value="Genomic_DNA"/>
</dbReference>